<protein>
    <submittedName>
        <fullName evidence="2">Putative DNA polymerase I</fullName>
    </submittedName>
</protein>
<geneLocation type="chloroplast" evidence="2"/>
<dbReference type="Gene3D" id="1.10.150.20">
    <property type="entry name" value="5' to 3' exonuclease, C-terminal subdomain"/>
    <property type="match status" value="1"/>
</dbReference>
<dbReference type="EMBL" id="LN810505">
    <property type="protein sequence ID" value="CEO91115.1"/>
    <property type="molecule type" value="Genomic_DNA"/>
</dbReference>
<evidence type="ECO:0000259" key="1">
    <source>
        <dbReference type="Pfam" id="PF00476"/>
    </source>
</evidence>
<dbReference type="InterPro" id="IPR043502">
    <property type="entry name" value="DNA/RNA_pol_sf"/>
</dbReference>
<dbReference type="InterPro" id="IPR001098">
    <property type="entry name" value="DNA-dir_DNA_pol_A_palm_dom"/>
</dbReference>
<sequence length="177" mass="20428">MCKSQTTLSAWAIQYTADPLFQHPEIVQWFTQFFALAQVESFEKFFRTLKTHIYLDKIYPLWDLMGADTGRITHSTPRDSSARSILVPSQPGSVFVIAYYKTIELVIQAILAKETTMISIFQDGLDLHMFLASKILGRSYEELMELKKTNFKTFKQIRNSMKPVVWAPEPCGNVFYP</sequence>
<dbReference type="RefSeq" id="YP_009130585.1">
    <property type="nucleotide sequence ID" value="NC_026796.1"/>
</dbReference>
<dbReference type="GeneID" id="24020453"/>
<dbReference type="Pfam" id="PF00476">
    <property type="entry name" value="DNA_pol_A"/>
    <property type="match status" value="1"/>
</dbReference>
<proteinExistence type="predicted"/>
<keyword evidence="2" id="KW-0150">Chloroplast</keyword>
<reference evidence="2" key="1">
    <citation type="journal article" date="2015" name="BMC Genomics">
        <title>The chloroplast genomes of Bryopsis plumosa and Tydemania expeditionis (Bryopsidales, Chlorophyta): compact genomes and genes of bacterial origin.</title>
        <authorList>
            <person name="Leliaert F."/>
            <person name="Lopez-Bautista J.M."/>
        </authorList>
    </citation>
    <scope>NUCLEOTIDE SEQUENCE</scope>
    <source>
        <strain evidence="2">FL1151</strain>
    </source>
</reference>
<evidence type="ECO:0000313" key="2">
    <source>
        <dbReference type="EMBL" id="CEO91115.1"/>
    </source>
</evidence>
<dbReference type="SUPFAM" id="SSF56672">
    <property type="entry name" value="DNA/RNA polymerases"/>
    <property type="match status" value="1"/>
</dbReference>
<organism evidence="2">
    <name type="scientific">Tydemania expeditionis</name>
    <name type="common">Green alga</name>
    <dbReference type="NCBI Taxonomy" id="325645"/>
    <lineage>
        <taxon>Eukaryota</taxon>
        <taxon>Viridiplantae</taxon>
        <taxon>Chlorophyta</taxon>
        <taxon>core chlorophytes</taxon>
        <taxon>Ulvophyceae</taxon>
        <taxon>TCBD clade</taxon>
        <taxon>Bryopsidales</taxon>
        <taxon>Halimedineae</taxon>
        <taxon>Halimedaceae</taxon>
        <taxon>Udoteae</taxon>
        <taxon>Tydemania</taxon>
    </lineage>
</organism>
<feature type="domain" description="DNA-directed DNA polymerase family A palm" evidence="1">
    <location>
        <begin position="24"/>
        <end position="154"/>
    </location>
</feature>
<name>A0A0D6E291_TYDEX</name>
<dbReference type="GO" id="GO:0003887">
    <property type="term" value="F:DNA-directed DNA polymerase activity"/>
    <property type="evidence" value="ECO:0007669"/>
    <property type="project" value="InterPro"/>
</dbReference>
<keyword evidence="2" id="KW-0934">Plastid</keyword>
<dbReference type="GO" id="GO:0003677">
    <property type="term" value="F:DNA binding"/>
    <property type="evidence" value="ECO:0007669"/>
    <property type="project" value="InterPro"/>
</dbReference>
<accession>A0A0D6E291</accession>
<dbReference type="AlphaFoldDB" id="A0A0D6E291"/>
<gene>
    <name evidence="2" type="primary">orf15</name>
</gene>
<dbReference type="GO" id="GO:0006260">
    <property type="term" value="P:DNA replication"/>
    <property type="evidence" value="ECO:0007669"/>
    <property type="project" value="InterPro"/>
</dbReference>